<evidence type="ECO:0000256" key="1">
    <source>
        <dbReference type="ARBA" id="ARBA00004141"/>
    </source>
</evidence>
<organism evidence="7 8">
    <name type="scientific">Paragonimus westermani</name>
    <dbReference type="NCBI Taxonomy" id="34504"/>
    <lineage>
        <taxon>Eukaryota</taxon>
        <taxon>Metazoa</taxon>
        <taxon>Spiralia</taxon>
        <taxon>Lophotrochozoa</taxon>
        <taxon>Platyhelminthes</taxon>
        <taxon>Trematoda</taxon>
        <taxon>Digenea</taxon>
        <taxon>Plagiorchiida</taxon>
        <taxon>Troglotremata</taxon>
        <taxon>Troglotrematidae</taxon>
        <taxon>Paragonimus</taxon>
    </lineage>
</organism>
<evidence type="ECO:0000313" key="7">
    <source>
        <dbReference type="EMBL" id="KAA3676813.1"/>
    </source>
</evidence>
<evidence type="ECO:0000256" key="2">
    <source>
        <dbReference type="ARBA" id="ARBA00023040"/>
    </source>
</evidence>
<dbReference type="GO" id="GO:0005886">
    <property type="term" value="C:plasma membrane"/>
    <property type="evidence" value="ECO:0007669"/>
    <property type="project" value="TreeGrafter"/>
</dbReference>
<keyword evidence="5" id="KW-0807">Transducer</keyword>
<evidence type="ECO:0000256" key="4">
    <source>
        <dbReference type="ARBA" id="ARBA00023170"/>
    </source>
</evidence>
<evidence type="ECO:0008006" key="9">
    <source>
        <dbReference type="Google" id="ProtNLM"/>
    </source>
</evidence>
<reference evidence="7 8" key="1">
    <citation type="journal article" date="2019" name="Gigascience">
        <title>Whole-genome sequence of the oriental lung fluke Paragonimus westermani.</title>
        <authorList>
            <person name="Oey H."/>
            <person name="Zakrzewski M."/>
            <person name="Narain K."/>
            <person name="Devi K.R."/>
            <person name="Agatsuma T."/>
            <person name="Nawaratna S."/>
            <person name="Gobert G.N."/>
            <person name="Jones M.K."/>
            <person name="Ragan M.A."/>
            <person name="McManus D.P."/>
            <person name="Krause L."/>
        </authorList>
    </citation>
    <scope>NUCLEOTIDE SEQUENCE [LARGE SCALE GENOMIC DNA]</scope>
    <source>
        <strain evidence="7 8">IND2009</strain>
    </source>
</reference>
<dbReference type="Proteomes" id="UP000324629">
    <property type="component" value="Unassembled WGS sequence"/>
</dbReference>
<keyword evidence="8" id="KW-1185">Reference proteome</keyword>
<dbReference type="GO" id="GO:0004930">
    <property type="term" value="F:G protein-coupled receptor activity"/>
    <property type="evidence" value="ECO:0007669"/>
    <property type="project" value="UniProtKB-KW"/>
</dbReference>
<gene>
    <name evidence="7" type="ORF">DEA37_0013212</name>
</gene>
<protein>
    <recommendedName>
        <fullName evidence="9">G-protein coupled receptors family 1 profile domain-containing protein</fullName>
    </recommendedName>
</protein>
<comment type="caution">
    <text evidence="7">The sequence shown here is derived from an EMBL/GenBank/DDBJ whole genome shotgun (WGS) entry which is preliminary data.</text>
</comment>
<accession>A0A5J4NMM0</accession>
<keyword evidence="6" id="KW-0812">Transmembrane</keyword>
<keyword evidence="4" id="KW-0675">Receptor</keyword>
<dbReference type="GO" id="GO:0045202">
    <property type="term" value="C:synapse"/>
    <property type="evidence" value="ECO:0007669"/>
    <property type="project" value="GOC"/>
</dbReference>
<evidence type="ECO:0000313" key="8">
    <source>
        <dbReference type="Proteomes" id="UP000324629"/>
    </source>
</evidence>
<dbReference type="AlphaFoldDB" id="A0A5J4NMM0"/>
<dbReference type="Gene3D" id="1.20.1070.10">
    <property type="entry name" value="Rhodopsin 7-helix transmembrane proteins"/>
    <property type="match status" value="1"/>
</dbReference>
<keyword evidence="2" id="KW-0297">G-protein coupled receptor</keyword>
<name>A0A5J4NMM0_9TREM</name>
<dbReference type="EMBL" id="QNGE01001798">
    <property type="protein sequence ID" value="KAA3676813.1"/>
    <property type="molecule type" value="Genomic_DNA"/>
</dbReference>
<dbReference type="GO" id="GO:0001591">
    <property type="term" value="F:dopamine neurotransmitter receptor activity, coupled via Gi/Go"/>
    <property type="evidence" value="ECO:0007669"/>
    <property type="project" value="TreeGrafter"/>
</dbReference>
<feature type="transmembrane region" description="Helical" evidence="6">
    <location>
        <begin position="15"/>
        <end position="36"/>
    </location>
</feature>
<evidence type="ECO:0000256" key="5">
    <source>
        <dbReference type="ARBA" id="ARBA00023224"/>
    </source>
</evidence>
<keyword evidence="3" id="KW-1015">Disulfide bond</keyword>
<comment type="subcellular location">
    <subcellularLocation>
        <location evidence="1">Membrane</location>
        <topology evidence="1">Multi-pass membrane protein</topology>
    </subcellularLocation>
</comment>
<evidence type="ECO:0000256" key="3">
    <source>
        <dbReference type="ARBA" id="ARBA00023157"/>
    </source>
</evidence>
<sequence length="199" mass="22085">MYELELNSCASNNPVYVISSSVGSFYVPAVVLLAVYQRIFRLIRERHKQLDKSLSTRSESHCESSEDRGTVLANPIAKRFQASCSNTTETTRQITHMADSVTATIPVDDELTSGEHKKLQQEDERSPPCFILNFSSQTAQLTVNTSLSGIFHDLSSNPDSDSYGNSAMHMLLKALRNQFSQNVKHYHSSGTGISILPLN</sequence>
<proteinExistence type="predicted"/>
<dbReference type="PANTHER" id="PTHR24248:SF125">
    <property type="entry name" value="DOPAMINE D2-LIKE RECEPTOR"/>
    <property type="match status" value="1"/>
</dbReference>
<keyword evidence="6" id="KW-0472">Membrane</keyword>
<dbReference type="PANTHER" id="PTHR24248">
    <property type="entry name" value="ADRENERGIC RECEPTOR-RELATED G-PROTEIN COUPLED RECEPTOR"/>
    <property type="match status" value="1"/>
</dbReference>
<keyword evidence="6" id="KW-1133">Transmembrane helix</keyword>
<evidence type="ECO:0000256" key="6">
    <source>
        <dbReference type="SAM" id="Phobius"/>
    </source>
</evidence>